<dbReference type="Pfam" id="PF04298">
    <property type="entry name" value="Zn_peptidase_2"/>
    <property type="match status" value="1"/>
</dbReference>
<sequence length="230" mass="25508">MYHYGYYGIDPTFILVLPAIIFAMYAQTKVQTTFNKYLRVGNISGYTGAQVARMILDRNGLYDVRIELIGGSLTDHYDPRSKVLRLSREVYSGTSVASIGVAAHEVGHAIQHANDYFPLILRNSIAPVASFGARFVWILIFAGFILQAYSLIQLGILLYLAVVVFQVITLPVEFNASHRALAQLQNGIITYEEVSPVKKVLRAAALTYVAATLVAIGQLLRLIILSNRRD</sequence>
<keyword evidence="1" id="KW-0812">Transmembrane</keyword>
<proteinExistence type="predicted"/>
<dbReference type="AlphaFoldDB" id="A0A1M5VRK4"/>
<keyword evidence="3" id="KW-1185">Reference proteome</keyword>
<organism evidence="2 3">
    <name type="scientific">Caloranaerobacter azorensis DSM 13643</name>
    <dbReference type="NCBI Taxonomy" id="1121264"/>
    <lineage>
        <taxon>Bacteria</taxon>
        <taxon>Bacillati</taxon>
        <taxon>Bacillota</taxon>
        <taxon>Tissierellia</taxon>
        <taxon>Tissierellales</taxon>
        <taxon>Thermohalobacteraceae</taxon>
        <taxon>Caloranaerobacter</taxon>
    </lineage>
</organism>
<dbReference type="RefSeq" id="WP_073197491.1">
    <property type="nucleotide sequence ID" value="NZ_FQXO01000071.1"/>
</dbReference>
<dbReference type="Proteomes" id="UP000183967">
    <property type="component" value="Unassembled WGS sequence"/>
</dbReference>
<keyword evidence="1" id="KW-1133">Transmembrane helix</keyword>
<feature type="transmembrane region" description="Helical" evidence="1">
    <location>
        <begin position="6"/>
        <end position="26"/>
    </location>
</feature>
<feature type="transmembrane region" description="Helical" evidence="1">
    <location>
        <begin position="205"/>
        <end position="224"/>
    </location>
</feature>
<evidence type="ECO:0000313" key="2">
    <source>
        <dbReference type="EMBL" id="SHH77820.1"/>
    </source>
</evidence>
<dbReference type="PANTHER" id="PTHR36434">
    <property type="entry name" value="MEMBRANE PROTEASE YUGP-RELATED"/>
    <property type="match status" value="1"/>
</dbReference>
<feature type="transmembrane region" description="Helical" evidence="1">
    <location>
        <begin position="135"/>
        <end position="168"/>
    </location>
</feature>
<dbReference type="EMBL" id="FQXO01000071">
    <property type="protein sequence ID" value="SHH77820.1"/>
    <property type="molecule type" value="Genomic_DNA"/>
</dbReference>
<name>A0A1M5VRK4_9FIRM</name>
<accession>A0A1M5VRK4</accession>
<dbReference type="InterPro" id="IPR007395">
    <property type="entry name" value="Zn_peptidase_2"/>
</dbReference>
<dbReference type="OrthoDB" id="9784298at2"/>
<protein>
    <recommendedName>
        <fullName evidence="4">Neutral zinc metallopeptidase</fullName>
    </recommendedName>
</protein>
<evidence type="ECO:0000313" key="3">
    <source>
        <dbReference type="Proteomes" id="UP000183967"/>
    </source>
</evidence>
<keyword evidence="1" id="KW-0472">Membrane</keyword>
<gene>
    <name evidence="2" type="ORF">SAMN02745135_02081</name>
</gene>
<dbReference type="PANTHER" id="PTHR36434:SF1">
    <property type="entry name" value="MEMBRANE PROTEASE YUGP-RELATED"/>
    <property type="match status" value="1"/>
</dbReference>
<evidence type="ECO:0008006" key="4">
    <source>
        <dbReference type="Google" id="ProtNLM"/>
    </source>
</evidence>
<reference evidence="3" key="1">
    <citation type="submission" date="2016-11" db="EMBL/GenBank/DDBJ databases">
        <authorList>
            <person name="Varghese N."/>
            <person name="Submissions S."/>
        </authorList>
    </citation>
    <scope>NUCLEOTIDE SEQUENCE [LARGE SCALE GENOMIC DNA]</scope>
    <source>
        <strain evidence="3">DSM 13643</strain>
    </source>
</reference>
<evidence type="ECO:0000256" key="1">
    <source>
        <dbReference type="SAM" id="Phobius"/>
    </source>
</evidence>